<organism evidence="5 6">
    <name type="scientific">Endozoicomonas gorgoniicola</name>
    <dbReference type="NCBI Taxonomy" id="1234144"/>
    <lineage>
        <taxon>Bacteria</taxon>
        <taxon>Pseudomonadati</taxon>
        <taxon>Pseudomonadota</taxon>
        <taxon>Gammaproteobacteria</taxon>
        <taxon>Oceanospirillales</taxon>
        <taxon>Endozoicomonadaceae</taxon>
        <taxon>Endozoicomonas</taxon>
    </lineage>
</organism>
<evidence type="ECO:0000313" key="6">
    <source>
        <dbReference type="Proteomes" id="UP001209854"/>
    </source>
</evidence>
<keyword evidence="2" id="KW-0408">Iron</keyword>
<protein>
    <submittedName>
        <fullName evidence="5">Anaerobic sulfite reductase subunit AsrA</fullName>
    </submittedName>
</protein>
<evidence type="ECO:0000259" key="4">
    <source>
        <dbReference type="PROSITE" id="PS51379"/>
    </source>
</evidence>
<dbReference type="RefSeq" id="WP_262564808.1">
    <property type="nucleotide sequence ID" value="NZ_JAPFCC010000001.1"/>
</dbReference>
<keyword evidence="6" id="KW-1185">Reference proteome</keyword>
<feature type="domain" description="4Fe-4S ferredoxin-type" evidence="4">
    <location>
        <begin position="219"/>
        <end position="251"/>
    </location>
</feature>
<reference evidence="5 6" key="1">
    <citation type="submission" date="2022-10" db="EMBL/GenBank/DDBJ databases">
        <title>High-quality genome sequences of two octocoral-associated bacteria, Endozoicomonas euniceicola EF212 and Endozoicomonas gorgoniicola PS125.</title>
        <authorList>
            <person name="Chiou Y.-J."/>
            <person name="Chen Y.-H."/>
        </authorList>
    </citation>
    <scope>NUCLEOTIDE SEQUENCE [LARGE SCALE GENOMIC DNA]</scope>
    <source>
        <strain evidence="5 6">PS125</strain>
    </source>
</reference>
<keyword evidence="1" id="KW-0479">Metal-binding</keyword>
<dbReference type="PANTHER" id="PTHR40447:SF1">
    <property type="entry name" value="ANAEROBIC SULFITE REDUCTASE SUBUNIT A"/>
    <property type="match status" value="1"/>
</dbReference>
<accession>A0ABT3N090</accession>
<evidence type="ECO:0000256" key="3">
    <source>
        <dbReference type="ARBA" id="ARBA00023014"/>
    </source>
</evidence>
<evidence type="ECO:0000256" key="2">
    <source>
        <dbReference type="ARBA" id="ARBA00023004"/>
    </source>
</evidence>
<evidence type="ECO:0000313" key="5">
    <source>
        <dbReference type="EMBL" id="MCW7555042.1"/>
    </source>
</evidence>
<comment type="caution">
    <text evidence="5">The sequence shown here is derived from an EMBL/GenBank/DDBJ whole genome shotgun (WGS) entry which is preliminary data.</text>
</comment>
<dbReference type="PANTHER" id="PTHR40447">
    <property type="entry name" value="ANAEROBIC SULFITE REDUCTASE SUBUNIT A"/>
    <property type="match status" value="1"/>
</dbReference>
<dbReference type="InterPro" id="IPR017900">
    <property type="entry name" value="4Fe4S_Fe_S_CS"/>
</dbReference>
<feature type="domain" description="4Fe-4S ferredoxin-type" evidence="4">
    <location>
        <begin position="302"/>
        <end position="330"/>
    </location>
</feature>
<evidence type="ECO:0000256" key="1">
    <source>
        <dbReference type="ARBA" id="ARBA00022723"/>
    </source>
</evidence>
<keyword evidence="3" id="KW-0411">Iron-sulfur</keyword>
<sequence length="345" mass="39792">MSLSLTNSALNEVFETLSRHYRIMAPVRIVGGGRFSDTDNIQYGEVSTAEEIVWEEKSHFSPKEVIAPITQTLFQFHEGQLITSSVDRRKILLFMRPCDIHGLRQLDNMFLKNGDNEDFYYKRLREKVKVAMFECKTGWDSCFCVSMNTHETSDYDIACRFSESGADIHFQCNELREAFAEHGIDSDFKPEFIKENQFTLKLPESTGLSAQEIRDRTIGHPLFDEYDRRCVECGRCTTSCGTCSCYSVNDVHYTENAHFGERQRIWSSCIIPGFSDMAGGHSYRQRSGERLRYRLLHKMVDHKERFGDHMCVGCGRCDDRCPQYISFSNMVSKVTTALEETQHAE</sequence>
<dbReference type="PROSITE" id="PS51379">
    <property type="entry name" value="4FE4S_FER_2"/>
    <property type="match status" value="2"/>
</dbReference>
<name>A0ABT3N090_9GAMM</name>
<proteinExistence type="predicted"/>
<dbReference type="NCBIfam" id="TIGR02910">
    <property type="entry name" value="sulfite_red_A"/>
    <property type="match status" value="1"/>
</dbReference>
<dbReference type="SUPFAM" id="SSF46548">
    <property type="entry name" value="alpha-helical ferredoxin"/>
    <property type="match status" value="1"/>
</dbReference>
<dbReference type="Pfam" id="PF17179">
    <property type="entry name" value="Fer4_22"/>
    <property type="match status" value="1"/>
</dbReference>
<dbReference type="InterPro" id="IPR017896">
    <property type="entry name" value="4Fe4S_Fe-S-bd"/>
</dbReference>
<dbReference type="Proteomes" id="UP001209854">
    <property type="component" value="Unassembled WGS sequence"/>
</dbReference>
<dbReference type="PROSITE" id="PS00198">
    <property type="entry name" value="4FE4S_FER_1"/>
    <property type="match status" value="2"/>
</dbReference>
<dbReference type="EMBL" id="JAPFCC010000001">
    <property type="protein sequence ID" value="MCW7555042.1"/>
    <property type="molecule type" value="Genomic_DNA"/>
</dbReference>
<dbReference type="InterPro" id="IPR014259">
    <property type="entry name" value="Sulphite_reductase_A"/>
</dbReference>
<gene>
    <name evidence="5" type="primary">asrA</name>
    <name evidence="5" type="ORF">NX722_20935</name>
</gene>